<keyword evidence="6 8" id="KW-0067">ATP-binding</keyword>
<evidence type="ECO:0000259" key="11">
    <source>
        <dbReference type="PROSITE" id="PS50042"/>
    </source>
</evidence>
<dbReference type="PROSITE" id="PS00888">
    <property type="entry name" value="CNMP_BINDING_1"/>
    <property type="match status" value="1"/>
</dbReference>
<feature type="domain" description="Cyclic nucleotide-binding" evidence="11">
    <location>
        <begin position="182"/>
        <end position="300"/>
    </location>
</feature>
<evidence type="ECO:0000256" key="1">
    <source>
        <dbReference type="ARBA" id="ARBA00022527"/>
    </source>
</evidence>
<dbReference type="GO" id="GO:0005524">
    <property type="term" value="F:ATP binding"/>
    <property type="evidence" value="ECO:0007669"/>
    <property type="project" value="UniProtKB-UniRule"/>
</dbReference>
<gene>
    <name evidence="12" type="ORF">ACHAW5_009960</name>
</gene>
<dbReference type="SMART" id="SM00100">
    <property type="entry name" value="cNMP"/>
    <property type="match status" value="2"/>
</dbReference>
<dbReference type="InterPro" id="IPR017441">
    <property type="entry name" value="Protein_kinase_ATP_BS"/>
</dbReference>
<evidence type="ECO:0000313" key="12">
    <source>
        <dbReference type="EMBL" id="KAL3783531.1"/>
    </source>
</evidence>
<keyword evidence="1" id="KW-0723">Serine/threonine-protein kinase</keyword>
<dbReference type="SUPFAM" id="SSF51206">
    <property type="entry name" value="cAMP-binding domain-like"/>
    <property type="match status" value="2"/>
</dbReference>
<keyword evidence="13" id="KW-1185">Reference proteome</keyword>
<accession>A0ABD3P899</accession>
<dbReference type="InterPro" id="IPR014710">
    <property type="entry name" value="RmlC-like_jellyroll"/>
</dbReference>
<keyword evidence="5" id="KW-0418">Kinase</keyword>
<keyword evidence="7" id="KW-0142">cGMP-binding</keyword>
<dbReference type="InterPro" id="IPR018488">
    <property type="entry name" value="cNMP-bd_CS"/>
</dbReference>
<dbReference type="PROSITE" id="PS00107">
    <property type="entry name" value="PROTEIN_KINASE_ATP"/>
    <property type="match status" value="1"/>
</dbReference>
<sequence length="784" mass="88624">MKSASPPAKQEEADATSAPPPQSHPDEEPTSCLPPPPTPSSQEQPQSPPPAPAPVPVPAPAPAPPTAPMAGVRSEHLRLILSMTSNKPLDASDVRDDDEIAFNDAKNEIRRIRKLAAEFLANTAMTMRGDDDDEEEVKEEDDEEVREALYDKQDLSSFVPVKIYKTPDVHSLIYSAIKPIVLFENAANDEILQIIEVFRPGTFGEGEVVVRRGDMGSEFYVVESGDLSEQVEDAGAGKARVYSRGDAFGESALIFGSPSVSTITATSDVRVWVLERNVYSSVISKIRQEQYMEKQQFIRDCVVGDRPFSTIFGFDQIEALAIAAKVDNFEEGDVILREGEMVETFYIVRSGTVERYKRKYAGNEVKAGTIEERKVFGTTSLLKGVGSPYTYRASSRVKVFYLTHNDFESILGSVKDAFDGNTATRSVWGRDASRSTIVTSSSLRSIYKCDLDDLNIYKMLGHGAFGHVMLVQSKKTKRLFALKAQSKYKIFRDRNLQDRIRNEFRNAMQVDHKNLMTIHCAMQDKKYVYFLLDLLPVGEVFPIEIPEESCGQLMDHLNNMKKIRRGRRAFEEDIVKFYAASVVLAFEQLHNCMIAYRDLKPENIVLNKKGYGVLVDFGLTKEVEGLTYTFVGTWDYISPETIRRSGHNWAVDYWALGVFLFEMTSGTAPFHARIQSERERKILKGFELVNVPPYFTSGLTDLISQLLITDPSKRLGRTQNGIQSIKNHRWFAGFDWEGFEKQNLRALIQPELPQDMKEIGREVDIKEVPNSEWWPDLKSWETRF</sequence>
<dbReference type="InterPro" id="IPR011009">
    <property type="entry name" value="Kinase-like_dom_sf"/>
</dbReference>
<feature type="compositionally biased region" description="Pro residues" evidence="9">
    <location>
        <begin position="46"/>
        <end position="67"/>
    </location>
</feature>
<dbReference type="Gene3D" id="3.30.200.20">
    <property type="entry name" value="Phosphorylase Kinase, domain 1"/>
    <property type="match status" value="1"/>
</dbReference>
<evidence type="ECO:0000256" key="5">
    <source>
        <dbReference type="ARBA" id="ARBA00022777"/>
    </source>
</evidence>
<keyword evidence="3" id="KW-0808">Transferase</keyword>
<dbReference type="Pfam" id="PF00027">
    <property type="entry name" value="cNMP_binding"/>
    <property type="match status" value="2"/>
</dbReference>
<comment type="caution">
    <text evidence="12">The sequence shown here is derived from an EMBL/GenBank/DDBJ whole genome shotgun (WGS) entry which is preliminary data.</text>
</comment>
<evidence type="ECO:0008006" key="14">
    <source>
        <dbReference type="Google" id="ProtNLM"/>
    </source>
</evidence>
<evidence type="ECO:0000259" key="10">
    <source>
        <dbReference type="PROSITE" id="PS50011"/>
    </source>
</evidence>
<dbReference type="SUPFAM" id="SSF56112">
    <property type="entry name" value="Protein kinase-like (PK-like)"/>
    <property type="match status" value="1"/>
</dbReference>
<dbReference type="PRINTS" id="PR00103">
    <property type="entry name" value="CAMPKINASE"/>
</dbReference>
<dbReference type="PROSITE" id="PS00108">
    <property type="entry name" value="PROTEIN_KINASE_ST"/>
    <property type="match status" value="1"/>
</dbReference>
<reference evidence="12 13" key="1">
    <citation type="submission" date="2024-10" db="EMBL/GenBank/DDBJ databases">
        <title>Updated reference genomes for cyclostephanoid diatoms.</title>
        <authorList>
            <person name="Roberts W.R."/>
            <person name="Alverson A.J."/>
        </authorList>
    </citation>
    <scope>NUCLEOTIDE SEQUENCE [LARGE SCALE GENOMIC DNA]</scope>
    <source>
        <strain evidence="12 13">AJA276-08</strain>
    </source>
</reference>
<evidence type="ECO:0000256" key="6">
    <source>
        <dbReference type="ARBA" id="ARBA00022840"/>
    </source>
</evidence>
<evidence type="ECO:0000313" key="13">
    <source>
        <dbReference type="Proteomes" id="UP001530315"/>
    </source>
</evidence>
<dbReference type="Proteomes" id="UP001530315">
    <property type="component" value="Unassembled WGS sequence"/>
</dbReference>
<dbReference type="GO" id="GO:0004674">
    <property type="term" value="F:protein serine/threonine kinase activity"/>
    <property type="evidence" value="ECO:0007669"/>
    <property type="project" value="UniProtKB-KW"/>
</dbReference>
<protein>
    <recommendedName>
        <fullName evidence="14">cGMP-dependent protein kinase</fullName>
    </recommendedName>
</protein>
<dbReference type="Pfam" id="PF00069">
    <property type="entry name" value="Pkinase"/>
    <property type="match status" value="1"/>
</dbReference>
<evidence type="ECO:0000256" key="7">
    <source>
        <dbReference type="ARBA" id="ARBA00022992"/>
    </source>
</evidence>
<dbReference type="Gene3D" id="2.60.120.10">
    <property type="entry name" value="Jelly Rolls"/>
    <property type="match status" value="2"/>
</dbReference>
<dbReference type="GO" id="GO:0030553">
    <property type="term" value="F:cGMP binding"/>
    <property type="evidence" value="ECO:0007669"/>
    <property type="project" value="UniProtKB-KW"/>
</dbReference>
<dbReference type="InterPro" id="IPR018490">
    <property type="entry name" value="cNMP-bd_dom_sf"/>
</dbReference>
<dbReference type="CDD" id="cd00038">
    <property type="entry name" value="CAP_ED"/>
    <property type="match status" value="2"/>
</dbReference>
<evidence type="ECO:0000256" key="4">
    <source>
        <dbReference type="ARBA" id="ARBA00022741"/>
    </source>
</evidence>
<dbReference type="InterPro" id="IPR000595">
    <property type="entry name" value="cNMP-bd_dom"/>
</dbReference>
<name>A0ABD3P899_9STRA</name>
<evidence type="ECO:0000256" key="2">
    <source>
        <dbReference type="ARBA" id="ARBA00022535"/>
    </source>
</evidence>
<dbReference type="PANTHER" id="PTHR24353">
    <property type="entry name" value="CYCLIC NUCLEOTIDE-DEPENDENT PROTEIN KINASE"/>
    <property type="match status" value="1"/>
</dbReference>
<dbReference type="PROSITE" id="PS50011">
    <property type="entry name" value="PROTEIN_KINASE_DOM"/>
    <property type="match status" value="1"/>
</dbReference>
<evidence type="ECO:0000256" key="3">
    <source>
        <dbReference type="ARBA" id="ARBA00022679"/>
    </source>
</evidence>
<dbReference type="InterPro" id="IPR000719">
    <property type="entry name" value="Prot_kinase_dom"/>
</dbReference>
<feature type="domain" description="Cyclic nucleotide-binding" evidence="11">
    <location>
        <begin position="329"/>
        <end position="412"/>
    </location>
</feature>
<proteinExistence type="predicted"/>
<evidence type="ECO:0000256" key="8">
    <source>
        <dbReference type="PROSITE-ProRule" id="PRU10141"/>
    </source>
</evidence>
<feature type="binding site" evidence="8">
    <location>
        <position position="483"/>
    </location>
    <ligand>
        <name>ATP</name>
        <dbReference type="ChEBI" id="CHEBI:30616"/>
    </ligand>
</feature>
<keyword evidence="2" id="KW-0140">cGMP</keyword>
<dbReference type="PROSITE" id="PS50042">
    <property type="entry name" value="CNMP_BINDING_3"/>
    <property type="match status" value="2"/>
</dbReference>
<evidence type="ECO:0000256" key="9">
    <source>
        <dbReference type="SAM" id="MobiDB-lite"/>
    </source>
</evidence>
<feature type="region of interest" description="Disordered" evidence="9">
    <location>
        <begin position="1"/>
        <end position="70"/>
    </location>
</feature>
<dbReference type="InterPro" id="IPR008271">
    <property type="entry name" value="Ser/Thr_kinase_AS"/>
</dbReference>
<organism evidence="12 13">
    <name type="scientific">Stephanodiscus triporus</name>
    <dbReference type="NCBI Taxonomy" id="2934178"/>
    <lineage>
        <taxon>Eukaryota</taxon>
        <taxon>Sar</taxon>
        <taxon>Stramenopiles</taxon>
        <taxon>Ochrophyta</taxon>
        <taxon>Bacillariophyta</taxon>
        <taxon>Coscinodiscophyceae</taxon>
        <taxon>Thalassiosirophycidae</taxon>
        <taxon>Stephanodiscales</taxon>
        <taxon>Stephanodiscaceae</taxon>
        <taxon>Stephanodiscus</taxon>
    </lineage>
</organism>
<dbReference type="PANTHER" id="PTHR24353:SF147">
    <property type="entry name" value="CGMP-DEPENDENT SERINE_THREONIN PROTEIN KINASE-RELATED"/>
    <property type="match status" value="1"/>
</dbReference>
<keyword evidence="4 8" id="KW-0547">Nucleotide-binding</keyword>
<feature type="domain" description="Protein kinase" evidence="10">
    <location>
        <begin position="454"/>
        <end position="731"/>
    </location>
</feature>
<dbReference type="Gene3D" id="1.10.510.10">
    <property type="entry name" value="Transferase(Phosphotransferase) domain 1"/>
    <property type="match status" value="1"/>
</dbReference>
<dbReference type="SMART" id="SM00220">
    <property type="entry name" value="S_TKc"/>
    <property type="match status" value="1"/>
</dbReference>
<dbReference type="AlphaFoldDB" id="A0ABD3P899"/>
<dbReference type="EMBL" id="JALLAZ020000968">
    <property type="protein sequence ID" value="KAL3783531.1"/>
    <property type="molecule type" value="Genomic_DNA"/>
</dbReference>